<dbReference type="InterPro" id="IPR027267">
    <property type="entry name" value="AH/BAR_dom_sf"/>
</dbReference>
<evidence type="ECO:0000313" key="1">
    <source>
        <dbReference type="EMBL" id="CRK33197.1"/>
    </source>
</evidence>
<dbReference type="Proteomes" id="UP000045706">
    <property type="component" value="Unassembled WGS sequence"/>
</dbReference>
<gene>
    <name evidence="1" type="ORF">BN1723_003896</name>
</gene>
<accession>A0A0G4MG40</accession>
<dbReference type="EMBL" id="CVQI01025557">
    <property type="protein sequence ID" value="CRK33197.1"/>
    <property type="molecule type" value="Genomic_DNA"/>
</dbReference>
<proteinExistence type="predicted"/>
<protein>
    <submittedName>
        <fullName evidence="1">Uncharacterized protein</fullName>
    </submittedName>
</protein>
<dbReference type="Gene3D" id="1.20.1270.60">
    <property type="entry name" value="Arfaptin homology (AH) domain/BAR domain"/>
    <property type="match status" value="1"/>
</dbReference>
<evidence type="ECO:0000313" key="2">
    <source>
        <dbReference type="Proteomes" id="UP000045706"/>
    </source>
</evidence>
<organism evidence="1 2">
    <name type="scientific">Verticillium longisporum</name>
    <name type="common">Verticillium dahliae var. longisporum</name>
    <dbReference type="NCBI Taxonomy" id="100787"/>
    <lineage>
        <taxon>Eukaryota</taxon>
        <taxon>Fungi</taxon>
        <taxon>Dikarya</taxon>
        <taxon>Ascomycota</taxon>
        <taxon>Pezizomycotina</taxon>
        <taxon>Sordariomycetes</taxon>
        <taxon>Hypocreomycetidae</taxon>
        <taxon>Glomerellales</taxon>
        <taxon>Plectosphaerellaceae</taxon>
        <taxon>Verticillium</taxon>
    </lineage>
</organism>
<dbReference type="AlphaFoldDB" id="A0A0G4MG40"/>
<sequence length="127" mass="13977">MSASASVARRAVVANPLAGNARALTGLALSHGSFNRYARHLPRKTSALAILVPRTSEGFDNEVVKEINDFERIKRAEFKLQLGGLADAHIDYYGKVTSIWEQYVRDMEKQGVTQPTDGPEPPGRQLL</sequence>
<name>A0A0G4MG40_VERLO</name>
<reference evidence="2" key="1">
    <citation type="submission" date="2015-05" db="EMBL/GenBank/DDBJ databases">
        <authorList>
            <person name="Fogelqvist Johan"/>
        </authorList>
    </citation>
    <scope>NUCLEOTIDE SEQUENCE [LARGE SCALE GENOMIC DNA]</scope>
</reference>